<reference evidence="1 2" key="1">
    <citation type="submission" date="2016-10" db="EMBL/GenBank/DDBJ databases">
        <authorList>
            <person name="Varghese N."/>
            <person name="Submissions S."/>
        </authorList>
    </citation>
    <scope>NUCLEOTIDE SEQUENCE [LARGE SCALE GENOMIC DNA]</scope>
    <source>
        <strain evidence="1 2">DSM 18327</strain>
    </source>
</reference>
<dbReference type="EMBL" id="FNRV01000001">
    <property type="protein sequence ID" value="SED62308.1"/>
    <property type="molecule type" value="Genomic_DNA"/>
</dbReference>
<organism evidence="1 2">
    <name type="scientific">Pseudomonas mohnii</name>
    <dbReference type="NCBI Taxonomy" id="395600"/>
    <lineage>
        <taxon>Bacteria</taxon>
        <taxon>Pseudomonadati</taxon>
        <taxon>Pseudomonadota</taxon>
        <taxon>Gammaproteobacteria</taxon>
        <taxon>Pseudomonadales</taxon>
        <taxon>Pseudomonadaceae</taxon>
        <taxon>Pseudomonas</taxon>
    </lineage>
</organism>
<keyword evidence="2" id="KW-1185">Reference proteome</keyword>
<accession>A0ABY0YJ14</accession>
<dbReference type="Proteomes" id="UP000199665">
    <property type="component" value="Unassembled WGS sequence"/>
</dbReference>
<evidence type="ECO:0000313" key="1">
    <source>
        <dbReference type="EMBL" id="SED62308.1"/>
    </source>
</evidence>
<proteinExistence type="predicted"/>
<gene>
    <name evidence="1" type="ORF">SAMN05216205_5741</name>
</gene>
<protein>
    <submittedName>
        <fullName evidence="1">Uncharacterized protein</fullName>
    </submittedName>
</protein>
<sequence>MSVNTTGKHSPSATILIETRQITSNLEKANGQLGLRCFISTAWDLLHDCPIDQRVSYDGTLAKATIRSPEMLSKSSTDATGRSSQCHLKRCYGYLGIPYEVCVIHNGCVWLRPIGPRRLAANVGSYDARPSKQDLERQATASAYVRVEPVKGQRLRKSRASFAQQPSEIQRLVGYYFESLYCVAGATKSELARRMQAEIQAMNLSRPGDQQLNIPALKTLCLFMDEYYFFALSNGRAAKRTIVKLFAGISSKPFDRQPIHTAEQSPPELKQ</sequence>
<name>A0ABY0YJ14_9PSED</name>
<dbReference type="RefSeq" id="WP_090468884.1">
    <property type="nucleotide sequence ID" value="NZ_FNRV01000001.1"/>
</dbReference>
<evidence type="ECO:0000313" key="2">
    <source>
        <dbReference type="Proteomes" id="UP000199665"/>
    </source>
</evidence>
<comment type="caution">
    <text evidence="1">The sequence shown here is derived from an EMBL/GenBank/DDBJ whole genome shotgun (WGS) entry which is preliminary data.</text>
</comment>